<keyword evidence="3" id="KW-1185">Reference proteome</keyword>
<evidence type="ECO:0000313" key="3">
    <source>
        <dbReference type="Proteomes" id="UP000324222"/>
    </source>
</evidence>
<sequence length="69" mass="7754">MPMAMSQPKHRSKCTQHMHGASPLEPEMTELGAVWLAVTSSNLPPSPKTVHHPPEFLFPFFWQDPMSSP</sequence>
<dbReference type="AlphaFoldDB" id="A0A5B7K1R0"/>
<accession>A0A5B7K1R0</accession>
<evidence type="ECO:0000313" key="2">
    <source>
        <dbReference type="EMBL" id="MPD00826.1"/>
    </source>
</evidence>
<reference evidence="2 3" key="1">
    <citation type="submission" date="2019-05" db="EMBL/GenBank/DDBJ databases">
        <title>Another draft genome of Portunus trituberculatus and its Hox gene families provides insights of decapod evolution.</title>
        <authorList>
            <person name="Jeong J.-H."/>
            <person name="Song I."/>
            <person name="Kim S."/>
            <person name="Choi T."/>
            <person name="Kim D."/>
            <person name="Ryu S."/>
            <person name="Kim W."/>
        </authorList>
    </citation>
    <scope>NUCLEOTIDE SEQUENCE [LARGE SCALE GENOMIC DNA]</scope>
    <source>
        <tissue evidence="2">Muscle</tissue>
    </source>
</reference>
<dbReference type="Proteomes" id="UP000324222">
    <property type="component" value="Unassembled WGS sequence"/>
</dbReference>
<protein>
    <submittedName>
        <fullName evidence="2">Uncharacterized protein</fullName>
    </submittedName>
</protein>
<comment type="caution">
    <text evidence="2">The sequence shown here is derived from an EMBL/GenBank/DDBJ whole genome shotgun (WGS) entry which is preliminary data.</text>
</comment>
<name>A0A5B7K1R0_PORTR</name>
<feature type="region of interest" description="Disordered" evidence="1">
    <location>
        <begin position="1"/>
        <end position="23"/>
    </location>
</feature>
<gene>
    <name evidence="2" type="ORF">E2C01_096326</name>
</gene>
<dbReference type="EMBL" id="VSRR010124586">
    <property type="protein sequence ID" value="MPD00826.1"/>
    <property type="molecule type" value="Genomic_DNA"/>
</dbReference>
<proteinExistence type="predicted"/>
<evidence type="ECO:0000256" key="1">
    <source>
        <dbReference type="SAM" id="MobiDB-lite"/>
    </source>
</evidence>
<organism evidence="2 3">
    <name type="scientific">Portunus trituberculatus</name>
    <name type="common">Swimming crab</name>
    <name type="synonym">Neptunus trituberculatus</name>
    <dbReference type="NCBI Taxonomy" id="210409"/>
    <lineage>
        <taxon>Eukaryota</taxon>
        <taxon>Metazoa</taxon>
        <taxon>Ecdysozoa</taxon>
        <taxon>Arthropoda</taxon>
        <taxon>Crustacea</taxon>
        <taxon>Multicrustacea</taxon>
        <taxon>Malacostraca</taxon>
        <taxon>Eumalacostraca</taxon>
        <taxon>Eucarida</taxon>
        <taxon>Decapoda</taxon>
        <taxon>Pleocyemata</taxon>
        <taxon>Brachyura</taxon>
        <taxon>Eubrachyura</taxon>
        <taxon>Portunoidea</taxon>
        <taxon>Portunidae</taxon>
        <taxon>Portuninae</taxon>
        <taxon>Portunus</taxon>
    </lineage>
</organism>